<reference evidence="4" key="1">
    <citation type="journal article" date="2015" name="Nature">
        <title>Complex archaea that bridge the gap between prokaryotes and eukaryotes.</title>
        <authorList>
            <person name="Spang A."/>
            <person name="Saw J.H."/>
            <person name="Jorgensen S.L."/>
            <person name="Zaremba-Niedzwiedzka K."/>
            <person name="Martijn J."/>
            <person name="Lind A.E."/>
            <person name="van Eijk R."/>
            <person name="Schleper C."/>
            <person name="Guy L."/>
            <person name="Ettema T.J."/>
        </authorList>
    </citation>
    <scope>NUCLEOTIDE SEQUENCE</scope>
</reference>
<dbReference type="AlphaFoldDB" id="A0A0F9VPJ9"/>
<keyword evidence="3" id="KW-0472">Membrane</keyword>
<accession>A0A0F9VPJ9</accession>
<name>A0A0F9VPJ9_9ZZZZ</name>
<feature type="compositionally biased region" description="Basic and acidic residues" evidence="2">
    <location>
        <begin position="45"/>
        <end position="55"/>
    </location>
</feature>
<dbReference type="InterPro" id="IPR009663">
    <property type="entry name" value="PAP_PilO"/>
</dbReference>
<evidence type="ECO:0000256" key="1">
    <source>
        <dbReference type="SAM" id="Coils"/>
    </source>
</evidence>
<feature type="transmembrane region" description="Helical" evidence="3">
    <location>
        <begin position="309"/>
        <end position="330"/>
    </location>
</feature>
<organism evidence="4">
    <name type="scientific">marine sediment metagenome</name>
    <dbReference type="NCBI Taxonomy" id="412755"/>
    <lineage>
        <taxon>unclassified sequences</taxon>
        <taxon>metagenomes</taxon>
        <taxon>ecological metagenomes</taxon>
    </lineage>
</organism>
<gene>
    <name evidence="4" type="ORF">LCGC14_0111830</name>
</gene>
<proteinExistence type="predicted"/>
<feature type="region of interest" description="Disordered" evidence="2">
    <location>
        <begin position="1"/>
        <end position="74"/>
    </location>
</feature>
<keyword evidence="3" id="KW-1133">Transmembrane helix</keyword>
<dbReference type="Pfam" id="PF06864">
    <property type="entry name" value="PAP_PilO"/>
    <property type="match status" value="1"/>
</dbReference>
<feature type="coiled-coil region" evidence="1">
    <location>
        <begin position="327"/>
        <end position="354"/>
    </location>
</feature>
<protein>
    <submittedName>
        <fullName evidence="4">Uncharacterized protein</fullName>
    </submittedName>
</protein>
<evidence type="ECO:0000256" key="3">
    <source>
        <dbReference type="SAM" id="Phobius"/>
    </source>
</evidence>
<sequence length="554" mass="61705">MKFWSKKSKKDDDLDEMAGDTSAVHPEDMSDLPPFEEASSNSDDPQDHQLADETPKGFMTRILSRVKKRKPGDASLETKLSLDKGVGQSEKTTESLKDKIAGLFGKKGSAAKGPAARGPLDASGLAQIVTGSEPDYEFDTQQTLKIGKKNVVLGMLWDSTRPGESAKAQAKAVSSEEVYYSLAAQFRDANQIGFSDGSNGIKPGFKAGVTCFNPDQMGDSWVAAFRIGESADIWWVVALRNGQVYEDQILRDADEARMLFLENMQAPDWQRRIAPDYWEIGGTEDYRIQDVLAPSFGIALKAVNPFKTYLPRVIAATVLVVVCVVAYVMYQSHLEDLKEQERELKAQRDASVRISPADYPWFDVPPVLDFINACTPKIESVIRFIPGWRQDVISCKFDAKRDAGIIMTSWTNVGGTVPWFTASFSPRELASLNADGMSGTLAASVPFNVKTEVLAEPWESDRIERVMRRRLQTTGARLELTASVQRTTPEQRVKMREPVFNFHQVSFQTSGAIEDYLKLFGDIPALVPVEAVYDLRTYSWNISFRIYHPAVLPI</sequence>
<evidence type="ECO:0000313" key="4">
    <source>
        <dbReference type="EMBL" id="KKO01828.1"/>
    </source>
</evidence>
<evidence type="ECO:0000256" key="2">
    <source>
        <dbReference type="SAM" id="MobiDB-lite"/>
    </source>
</evidence>
<keyword evidence="1" id="KW-0175">Coiled coil</keyword>
<keyword evidence="3" id="KW-0812">Transmembrane</keyword>
<comment type="caution">
    <text evidence="4">The sequence shown here is derived from an EMBL/GenBank/DDBJ whole genome shotgun (WGS) entry which is preliminary data.</text>
</comment>
<dbReference type="EMBL" id="LAZR01000033">
    <property type="protein sequence ID" value="KKO01828.1"/>
    <property type="molecule type" value="Genomic_DNA"/>
</dbReference>